<comment type="caution">
    <text evidence="1">The sequence shown here is derived from an EMBL/GenBank/DDBJ whole genome shotgun (WGS) entry which is preliminary data.</text>
</comment>
<accession>A0ACB8YWT3</accession>
<reference evidence="1 2" key="2">
    <citation type="journal article" date="2022" name="Mol. Ecol. Resour.">
        <title>The genomes of chicory, endive, great burdock and yacon provide insights into Asteraceae paleo-polyploidization history and plant inulin production.</title>
        <authorList>
            <person name="Fan W."/>
            <person name="Wang S."/>
            <person name="Wang H."/>
            <person name="Wang A."/>
            <person name="Jiang F."/>
            <person name="Liu H."/>
            <person name="Zhao H."/>
            <person name="Xu D."/>
            <person name="Zhang Y."/>
        </authorList>
    </citation>
    <scope>NUCLEOTIDE SEQUENCE [LARGE SCALE GENOMIC DNA]</scope>
    <source>
        <strain evidence="2">cv. Punajuju</strain>
        <tissue evidence="1">Leaves</tissue>
    </source>
</reference>
<gene>
    <name evidence="1" type="ORF">L2E82_47885</name>
</gene>
<evidence type="ECO:0000313" key="2">
    <source>
        <dbReference type="Proteomes" id="UP001055811"/>
    </source>
</evidence>
<evidence type="ECO:0000313" key="1">
    <source>
        <dbReference type="EMBL" id="KAI3689915.1"/>
    </source>
</evidence>
<sequence>MVHEMEDNHVEDMEVKVLSSMWPEDIDEAGKRFNLEKPGLHEDMLEDLAFVEEPSIVDFKRLLELTSYSEKGSSQLAYLVKNWEYKQENVVRLLREELKNLTKQQHEVQLKKLEIFEQHRFEECYVGDKRPISMLDEGYEIFHDVPKKKEMISLFKINV</sequence>
<name>A0ACB8YWT3_CICIN</name>
<dbReference type="Proteomes" id="UP001055811">
    <property type="component" value="Linkage Group LG09"/>
</dbReference>
<keyword evidence="2" id="KW-1185">Reference proteome</keyword>
<protein>
    <submittedName>
        <fullName evidence="1">Uncharacterized protein</fullName>
    </submittedName>
</protein>
<organism evidence="1 2">
    <name type="scientific">Cichorium intybus</name>
    <name type="common">Chicory</name>
    <dbReference type="NCBI Taxonomy" id="13427"/>
    <lineage>
        <taxon>Eukaryota</taxon>
        <taxon>Viridiplantae</taxon>
        <taxon>Streptophyta</taxon>
        <taxon>Embryophyta</taxon>
        <taxon>Tracheophyta</taxon>
        <taxon>Spermatophyta</taxon>
        <taxon>Magnoliopsida</taxon>
        <taxon>eudicotyledons</taxon>
        <taxon>Gunneridae</taxon>
        <taxon>Pentapetalae</taxon>
        <taxon>asterids</taxon>
        <taxon>campanulids</taxon>
        <taxon>Asterales</taxon>
        <taxon>Asteraceae</taxon>
        <taxon>Cichorioideae</taxon>
        <taxon>Cichorieae</taxon>
        <taxon>Cichoriinae</taxon>
        <taxon>Cichorium</taxon>
    </lineage>
</organism>
<reference evidence="2" key="1">
    <citation type="journal article" date="2022" name="Mol. Ecol. Resour.">
        <title>The genomes of chicory, endive, great burdock and yacon provide insights into Asteraceae palaeo-polyploidization history and plant inulin production.</title>
        <authorList>
            <person name="Fan W."/>
            <person name="Wang S."/>
            <person name="Wang H."/>
            <person name="Wang A."/>
            <person name="Jiang F."/>
            <person name="Liu H."/>
            <person name="Zhao H."/>
            <person name="Xu D."/>
            <person name="Zhang Y."/>
        </authorList>
    </citation>
    <scope>NUCLEOTIDE SEQUENCE [LARGE SCALE GENOMIC DNA]</scope>
    <source>
        <strain evidence="2">cv. Punajuju</strain>
    </source>
</reference>
<dbReference type="EMBL" id="CM042017">
    <property type="protein sequence ID" value="KAI3689915.1"/>
    <property type="molecule type" value="Genomic_DNA"/>
</dbReference>
<proteinExistence type="predicted"/>